<comment type="similarity">
    <text evidence="1">In the N-terminal section; belongs to the CRISPR-associated nuclease Cas3-HD family.</text>
</comment>
<evidence type="ECO:0000256" key="1">
    <source>
        <dbReference type="ARBA" id="ARBA00006847"/>
    </source>
</evidence>
<evidence type="ECO:0000259" key="10">
    <source>
        <dbReference type="PROSITE" id="PS51643"/>
    </source>
</evidence>
<dbReference type="GO" id="GO:0003724">
    <property type="term" value="F:RNA helicase activity"/>
    <property type="evidence" value="ECO:0007669"/>
    <property type="project" value="TreeGrafter"/>
</dbReference>
<dbReference type="Proteomes" id="UP000297348">
    <property type="component" value="Unassembled WGS sequence"/>
</dbReference>
<comment type="similarity">
    <text evidence="2">In the central section; belongs to the CRISPR-associated helicase Cas3 family.</text>
</comment>
<dbReference type="InterPro" id="IPR027417">
    <property type="entry name" value="P-loop_NTPase"/>
</dbReference>
<keyword evidence="9" id="KW-0051">Antiviral defense</keyword>
<dbReference type="SUPFAM" id="SSF52540">
    <property type="entry name" value="P-loop containing nucleoside triphosphate hydrolases"/>
    <property type="match status" value="1"/>
</dbReference>
<feature type="domain" description="HD Cas3-type" evidence="10">
    <location>
        <begin position="21"/>
        <end position="228"/>
    </location>
</feature>
<evidence type="ECO:0000256" key="2">
    <source>
        <dbReference type="ARBA" id="ARBA00009046"/>
    </source>
</evidence>
<dbReference type="InterPro" id="IPR050547">
    <property type="entry name" value="DEAD_box_RNA_helicases"/>
</dbReference>
<keyword evidence="5" id="KW-0547">Nucleotide-binding</keyword>
<dbReference type="GO" id="GO:0005524">
    <property type="term" value="F:ATP binding"/>
    <property type="evidence" value="ECO:0007669"/>
    <property type="project" value="UniProtKB-KW"/>
</dbReference>
<keyword evidence="8" id="KW-0067">ATP-binding</keyword>
<dbReference type="InterPro" id="IPR011545">
    <property type="entry name" value="DEAD/DEAH_box_helicase_dom"/>
</dbReference>
<dbReference type="CDD" id="cd17930">
    <property type="entry name" value="DEXHc_cas3"/>
    <property type="match status" value="1"/>
</dbReference>
<sequence length="921" mass="102584">MAVEISKRAAALWAKKRSEDGQQAWLPLIVHLLDTQNVANYLFNQWLSPGQRRLLQGTLSATESQRLVKLVGFFHDFGKISAAFQAKESYNRDESLDEYLRAKLTQVGFVDFDSLYLRLSSTKESPHALAGEAILEGLGVPDSIGAIIGGHHGKPADYPPDDQIGNYTANYYLDDIRPEIQQPWRDVQQELFEYGLKSAGYQTVKDIPNITQPQAVILEGLLIMADWLASSEHLDDDQQTPLFPLIPLDCAWPKEGIKTRFQKAMTAWDAVGEWYPQQVALTDSDPDPYQERWGFKPRPVQKAMTQAIGATLDPGMVIIEAPMGIGKTETALLAVEQLANITGRDGLFMGLPTQATTDAMFDRVDDWLAFLARQQAENLPIRLMHGKSQFNQTYRALPNATNIYDDDGTGQVVVNGWFSGKKSILTKFTVGTIDNLLLLGLKQKHLFLRHLGFSGKVVVIDEVHAYDSYMNQYLYKALRWLGVYHVPIVILSATLPKAKRNQLLDAYLKGKYGRHYELDAPKDWEDTQAYPLLSLLDGHHLKQVTTFPGQSDQQPTKLQVQRLNVADEELVAHVVNQLAGGGVAGVIVNTVKRAQTLAEKMPAEIPTMILHSAFLATDRTAQANRLQAAIGKHGQRPDKLVVIGTQVLEQSLDIDFDVLYTDIAPMDLILQRAGRLHRHQIARPQMLEVPQVFVMGIAGPGDYGEANEAIYSKYLLMKTDHFLQDTIALPDDISPLVQAVYDPATDDDVPDIADAKDEFENHLKAEKRKARVYQIANPKTTADATIHGWLERNLGDVTQNEQKAAAAVRDIKETLEVILVQHTDAGDFLLDGQRLSEAPSQKIAQQVIRLPIAVTPNIDEAIKRLETLTGHYFSGWQSDVWLRGALALPLDENLAISFAGWQLTYSAKVGLKYVKEGDIGG</sequence>
<dbReference type="RefSeq" id="WP_135368868.1">
    <property type="nucleotide sequence ID" value="NZ_RKLX01000027.1"/>
</dbReference>
<evidence type="ECO:0000256" key="6">
    <source>
        <dbReference type="ARBA" id="ARBA00022801"/>
    </source>
</evidence>
<dbReference type="Pfam" id="PF00270">
    <property type="entry name" value="DEAD"/>
    <property type="match status" value="1"/>
</dbReference>
<keyword evidence="3" id="KW-0540">Nuclease</keyword>
<dbReference type="InterPro" id="IPR054712">
    <property type="entry name" value="Cas3-like_dom"/>
</dbReference>
<dbReference type="PROSITE" id="PS51643">
    <property type="entry name" value="HD_CAS3"/>
    <property type="match status" value="1"/>
</dbReference>
<comment type="caution">
    <text evidence="11">The sequence shown here is derived from an EMBL/GenBank/DDBJ whole genome shotgun (WGS) entry which is preliminary data.</text>
</comment>
<dbReference type="NCBIfam" id="TIGR01596">
    <property type="entry name" value="cas3_HD"/>
    <property type="match status" value="1"/>
</dbReference>
<protein>
    <submittedName>
        <fullName evidence="11">CRISPR-associated helicase Cas3</fullName>
    </submittedName>
</protein>
<dbReference type="InterPro" id="IPR006483">
    <property type="entry name" value="CRISPR-assoc_Cas3_HD"/>
</dbReference>
<reference evidence="11 12" key="1">
    <citation type="submission" date="2018-10" db="EMBL/GenBank/DDBJ databases">
        <title>Lactobacillus sp. R7 and Lactobacillus sp. R19 isolated from fermented mustard green product of Taiwan.</title>
        <authorList>
            <person name="Lin S.-T."/>
        </authorList>
    </citation>
    <scope>NUCLEOTIDE SEQUENCE [LARGE SCALE GENOMIC DNA]</scope>
    <source>
        <strain evidence="11 12">BCRC 81129</strain>
    </source>
</reference>
<dbReference type="GO" id="GO:0003723">
    <property type="term" value="F:RNA binding"/>
    <property type="evidence" value="ECO:0007669"/>
    <property type="project" value="TreeGrafter"/>
</dbReference>
<evidence type="ECO:0000313" key="11">
    <source>
        <dbReference type="EMBL" id="TGD17586.1"/>
    </source>
</evidence>
<evidence type="ECO:0000256" key="5">
    <source>
        <dbReference type="ARBA" id="ARBA00022741"/>
    </source>
</evidence>
<evidence type="ECO:0000256" key="7">
    <source>
        <dbReference type="ARBA" id="ARBA00022806"/>
    </source>
</evidence>
<dbReference type="OrthoDB" id="9810236at2"/>
<dbReference type="Pfam" id="PF22590">
    <property type="entry name" value="Cas3-like_C_2"/>
    <property type="match status" value="1"/>
</dbReference>
<dbReference type="PANTHER" id="PTHR47963:SF9">
    <property type="entry name" value="CRISPR-ASSOCIATED ENDONUCLEASE_HELICASE CAS3"/>
    <property type="match status" value="1"/>
</dbReference>
<keyword evidence="4" id="KW-0479">Metal-binding</keyword>
<dbReference type="NCBIfam" id="TIGR01587">
    <property type="entry name" value="cas3_core"/>
    <property type="match status" value="1"/>
</dbReference>
<dbReference type="SMART" id="SM00487">
    <property type="entry name" value="DEXDc"/>
    <property type="match status" value="1"/>
</dbReference>
<evidence type="ECO:0000256" key="3">
    <source>
        <dbReference type="ARBA" id="ARBA00022722"/>
    </source>
</evidence>
<dbReference type="InterPro" id="IPR006474">
    <property type="entry name" value="Helicase_Cas3_CRISPR-ass_core"/>
</dbReference>
<dbReference type="AlphaFoldDB" id="A0A4Z0J8E4"/>
<evidence type="ECO:0000256" key="9">
    <source>
        <dbReference type="ARBA" id="ARBA00023118"/>
    </source>
</evidence>
<dbReference type="GO" id="GO:0016787">
    <property type="term" value="F:hydrolase activity"/>
    <property type="evidence" value="ECO:0007669"/>
    <property type="project" value="UniProtKB-KW"/>
</dbReference>
<dbReference type="InterPro" id="IPR038257">
    <property type="entry name" value="CRISPR-assoc_Cas3_HD_sf"/>
</dbReference>
<organism evidence="11 12">
    <name type="scientific">Levilactobacillus suantsaiihabitans</name>
    <dbReference type="NCBI Taxonomy" id="2487722"/>
    <lineage>
        <taxon>Bacteria</taxon>
        <taxon>Bacillati</taxon>
        <taxon>Bacillota</taxon>
        <taxon>Bacilli</taxon>
        <taxon>Lactobacillales</taxon>
        <taxon>Lactobacillaceae</taxon>
        <taxon>Levilactobacillus</taxon>
    </lineage>
</organism>
<evidence type="ECO:0000256" key="4">
    <source>
        <dbReference type="ARBA" id="ARBA00022723"/>
    </source>
</evidence>
<evidence type="ECO:0000313" key="12">
    <source>
        <dbReference type="Proteomes" id="UP000297348"/>
    </source>
</evidence>
<dbReference type="EMBL" id="RKLX01000027">
    <property type="protein sequence ID" value="TGD17586.1"/>
    <property type="molecule type" value="Genomic_DNA"/>
</dbReference>
<dbReference type="GO" id="GO:0051607">
    <property type="term" value="P:defense response to virus"/>
    <property type="evidence" value="ECO:0007669"/>
    <property type="project" value="UniProtKB-KW"/>
</dbReference>
<proteinExistence type="inferred from homology"/>
<dbReference type="CDD" id="cd09641">
    <property type="entry name" value="Cas3''_I"/>
    <property type="match status" value="1"/>
</dbReference>
<dbReference type="Pfam" id="PF18019">
    <property type="entry name" value="Cas3_HD"/>
    <property type="match status" value="1"/>
</dbReference>
<keyword evidence="12" id="KW-1185">Reference proteome</keyword>
<dbReference type="Pfam" id="PF18395">
    <property type="entry name" value="Cas3_C"/>
    <property type="match status" value="1"/>
</dbReference>
<dbReference type="SMART" id="SM00490">
    <property type="entry name" value="HELICc"/>
    <property type="match status" value="1"/>
</dbReference>
<gene>
    <name evidence="11" type="primary">cas3</name>
    <name evidence="11" type="ORF">EGT51_11765</name>
</gene>
<dbReference type="InterPro" id="IPR014001">
    <property type="entry name" value="Helicase_ATP-bd"/>
</dbReference>
<dbReference type="Gene3D" id="1.10.3210.30">
    <property type="match status" value="1"/>
</dbReference>
<dbReference type="InterPro" id="IPR001650">
    <property type="entry name" value="Helicase_C-like"/>
</dbReference>
<dbReference type="GO" id="GO:0004518">
    <property type="term" value="F:nuclease activity"/>
    <property type="evidence" value="ECO:0007669"/>
    <property type="project" value="UniProtKB-KW"/>
</dbReference>
<dbReference type="Gene3D" id="3.40.50.300">
    <property type="entry name" value="P-loop containing nucleotide triphosphate hydrolases"/>
    <property type="match status" value="2"/>
</dbReference>
<keyword evidence="6" id="KW-0378">Hydrolase</keyword>
<evidence type="ECO:0000256" key="8">
    <source>
        <dbReference type="ARBA" id="ARBA00022840"/>
    </source>
</evidence>
<dbReference type="InterPro" id="IPR041372">
    <property type="entry name" value="Cas3_C"/>
</dbReference>
<dbReference type="GO" id="GO:0046872">
    <property type="term" value="F:metal ion binding"/>
    <property type="evidence" value="ECO:0007669"/>
    <property type="project" value="UniProtKB-KW"/>
</dbReference>
<accession>A0A4Z0J8E4</accession>
<dbReference type="PANTHER" id="PTHR47963">
    <property type="entry name" value="DEAD-BOX ATP-DEPENDENT RNA HELICASE 47, MITOCHONDRIAL"/>
    <property type="match status" value="1"/>
</dbReference>
<keyword evidence="7" id="KW-0347">Helicase</keyword>
<name>A0A4Z0J8E4_9LACO</name>